<gene>
    <name evidence="2" type="ORF">Poly51_63410</name>
</gene>
<name>A0A5C6E1N4_9BACT</name>
<feature type="compositionally biased region" description="Polar residues" evidence="1">
    <location>
        <begin position="185"/>
        <end position="196"/>
    </location>
</feature>
<reference evidence="2 3" key="1">
    <citation type="submission" date="2019-02" db="EMBL/GenBank/DDBJ databases">
        <title>Deep-cultivation of Planctomycetes and their phenomic and genomic characterization uncovers novel biology.</title>
        <authorList>
            <person name="Wiegand S."/>
            <person name="Jogler M."/>
            <person name="Boedeker C."/>
            <person name="Pinto D."/>
            <person name="Vollmers J."/>
            <person name="Rivas-Marin E."/>
            <person name="Kohn T."/>
            <person name="Peeters S.H."/>
            <person name="Heuer A."/>
            <person name="Rast P."/>
            <person name="Oberbeckmann S."/>
            <person name="Bunk B."/>
            <person name="Jeske O."/>
            <person name="Meyerdierks A."/>
            <person name="Storesund J.E."/>
            <person name="Kallscheuer N."/>
            <person name="Luecker S."/>
            <person name="Lage O.M."/>
            <person name="Pohl T."/>
            <person name="Merkel B.J."/>
            <person name="Hornburger P."/>
            <person name="Mueller R.-W."/>
            <person name="Bruemmer F."/>
            <person name="Labrenz M."/>
            <person name="Spormann A.M."/>
            <person name="Op Den Camp H."/>
            <person name="Overmann J."/>
            <person name="Amann R."/>
            <person name="Jetten M.S.M."/>
            <person name="Mascher T."/>
            <person name="Medema M.H."/>
            <person name="Devos D.P."/>
            <person name="Kaster A.-K."/>
            <person name="Ovreas L."/>
            <person name="Rohde M."/>
            <person name="Galperin M.Y."/>
            <person name="Jogler C."/>
        </authorList>
    </citation>
    <scope>NUCLEOTIDE SEQUENCE [LARGE SCALE GENOMIC DNA]</scope>
    <source>
        <strain evidence="2 3">Poly51</strain>
    </source>
</reference>
<protein>
    <submittedName>
        <fullName evidence="2">Uncharacterized protein</fullName>
    </submittedName>
</protein>
<feature type="region of interest" description="Disordered" evidence="1">
    <location>
        <begin position="175"/>
        <end position="196"/>
    </location>
</feature>
<dbReference type="EMBL" id="SJPW01000022">
    <property type="protein sequence ID" value="TWU43563.1"/>
    <property type="molecule type" value="Genomic_DNA"/>
</dbReference>
<dbReference type="RefSeq" id="WP_146462636.1">
    <property type="nucleotide sequence ID" value="NZ_SJPW01000022.1"/>
</dbReference>
<dbReference type="AlphaFoldDB" id="A0A5C6E1N4"/>
<evidence type="ECO:0000313" key="2">
    <source>
        <dbReference type="EMBL" id="TWU43563.1"/>
    </source>
</evidence>
<dbReference type="Proteomes" id="UP000318288">
    <property type="component" value="Unassembled WGS sequence"/>
</dbReference>
<sequence>MTSSLPTDFLDKCSASERTQVEQWWDALKDSNRDDVRVLLDRRHESLAYVYASDERGSVDWHTIPFVDDELPIEDDDDYENEWKLDYFHHLLDQPGFTLGQDIVVRTFHICSLHLSAINAHRNGIIDSSFNCSDHNPDCPIVRFMTDFNSARLIGYTSKSRRSVWLCKRKERTEPCDATEPGLQGFTNRKSTLPAR</sequence>
<evidence type="ECO:0000313" key="3">
    <source>
        <dbReference type="Proteomes" id="UP000318288"/>
    </source>
</evidence>
<comment type="caution">
    <text evidence="2">The sequence shown here is derived from an EMBL/GenBank/DDBJ whole genome shotgun (WGS) entry which is preliminary data.</text>
</comment>
<proteinExistence type="predicted"/>
<keyword evidence="3" id="KW-1185">Reference proteome</keyword>
<accession>A0A5C6E1N4</accession>
<evidence type="ECO:0000256" key="1">
    <source>
        <dbReference type="SAM" id="MobiDB-lite"/>
    </source>
</evidence>
<organism evidence="2 3">
    <name type="scientific">Rubripirellula tenax</name>
    <dbReference type="NCBI Taxonomy" id="2528015"/>
    <lineage>
        <taxon>Bacteria</taxon>
        <taxon>Pseudomonadati</taxon>
        <taxon>Planctomycetota</taxon>
        <taxon>Planctomycetia</taxon>
        <taxon>Pirellulales</taxon>
        <taxon>Pirellulaceae</taxon>
        <taxon>Rubripirellula</taxon>
    </lineage>
</organism>
<dbReference type="OrthoDB" id="280837at2"/>